<evidence type="ECO:0000256" key="1">
    <source>
        <dbReference type="ARBA" id="ARBA00022729"/>
    </source>
</evidence>
<dbReference type="GO" id="GO:0004519">
    <property type="term" value="F:endonuclease activity"/>
    <property type="evidence" value="ECO:0007669"/>
    <property type="project" value="UniProtKB-KW"/>
</dbReference>
<evidence type="ECO:0000259" key="2">
    <source>
        <dbReference type="Pfam" id="PF03372"/>
    </source>
</evidence>
<dbReference type="Proteomes" id="UP000199181">
    <property type="component" value="Unassembled WGS sequence"/>
</dbReference>
<evidence type="ECO:0000313" key="4">
    <source>
        <dbReference type="Proteomes" id="UP000199181"/>
    </source>
</evidence>
<protein>
    <submittedName>
        <fullName evidence="3">Metal-dependent hydrolase, endonuclease/exonuclease/phosphatase family</fullName>
    </submittedName>
</protein>
<dbReference type="AlphaFoldDB" id="A0A1H9YR47"/>
<name>A0A1H9YR47_9BACT</name>
<dbReference type="InterPro" id="IPR013517">
    <property type="entry name" value="FG-GAP"/>
</dbReference>
<keyword evidence="3" id="KW-0269">Exonuclease</keyword>
<dbReference type="Gene3D" id="3.60.10.10">
    <property type="entry name" value="Endonuclease/exonuclease/phosphatase"/>
    <property type="match status" value="1"/>
</dbReference>
<dbReference type="InterPro" id="IPR028994">
    <property type="entry name" value="Integrin_alpha_N"/>
</dbReference>
<dbReference type="Gene3D" id="2.130.10.130">
    <property type="entry name" value="Integrin alpha, N-terminal"/>
    <property type="match status" value="1"/>
</dbReference>
<dbReference type="SUPFAM" id="SSF56219">
    <property type="entry name" value="DNase I-like"/>
    <property type="match status" value="1"/>
</dbReference>
<keyword evidence="1" id="KW-0732">Signal</keyword>
<dbReference type="EMBL" id="FOIJ01000001">
    <property type="protein sequence ID" value="SES71636.1"/>
    <property type="molecule type" value="Genomic_DNA"/>
</dbReference>
<dbReference type="InterPro" id="IPR005135">
    <property type="entry name" value="Endo/exonuclease/phosphatase"/>
</dbReference>
<feature type="domain" description="Endonuclease/exonuclease/phosphatase" evidence="2">
    <location>
        <begin position="61"/>
        <end position="319"/>
    </location>
</feature>
<proteinExistence type="predicted"/>
<dbReference type="Pfam" id="PF03372">
    <property type="entry name" value="Exo_endo_phos"/>
    <property type="match status" value="1"/>
</dbReference>
<keyword evidence="4" id="KW-1185">Reference proteome</keyword>
<keyword evidence="3" id="KW-0540">Nuclease</keyword>
<organism evidence="3 4">
    <name type="scientific">Stigmatella erecta</name>
    <dbReference type="NCBI Taxonomy" id="83460"/>
    <lineage>
        <taxon>Bacteria</taxon>
        <taxon>Pseudomonadati</taxon>
        <taxon>Myxococcota</taxon>
        <taxon>Myxococcia</taxon>
        <taxon>Myxococcales</taxon>
        <taxon>Cystobacterineae</taxon>
        <taxon>Archangiaceae</taxon>
        <taxon>Stigmatella</taxon>
    </lineage>
</organism>
<dbReference type="PANTHER" id="PTHR45460">
    <property type="entry name" value="SIMILAR TO CYSTEINE PROTEINASE"/>
    <property type="match status" value="1"/>
</dbReference>
<accession>A0A1H9YR47</accession>
<dbReference type="GO" id="GO:0004527">
    <property type="term" value="F:exonuclease activity"/>
    <property type="evidence" value="ECO:0007669"/>
    <property type="project" value="UniProtKB-KW"/>
</dbReference>
<evidence type="ECO:0000313" key="3">
    <source>
        <dbReference type="EMBL" id="SES71636.1"/>
    </source>
</evidence>
<reference evidence="4" key="1">
    <citation type="submission" date="2016-10" db="EMBL/GenBank/DDBJ databases">
        <authorList>
            <person name="Varghese N."/>
            <person name="Submissions S."/>
        </authorList>
    </citation>
    <scope>NUCLEOTIDE SEQUENCE [LARGE SCALE GENOMIC DNA]</scope>
    <source>
        <strain evidence="4">DSM 16858</strain>
    </source>
</reference>
<keyword evidence="3" id="KW-0378">Hydrolase</keyword>
<gene>
    <name evidence="3" type="ORF">SAMN05443639_10126</name>
</gene>
<dbReference type="RefSeq" id="WP_177233434.1">
    <property type="nucleotide sequence ID" value="NZ_FOIJ01000001.1"/>
</dbReference>
<dbReference type="Pfam" id="PF13517">
    <property type="entry name" value="FG-GAP_3"/>
    <property type="match status" value="2"/>
</dbReference>
<dbReference type="PANTHER" id="PTHR45460:SF2">
    <property type="entry name" value="ALPHA 1,3 GLUCANASE, GH71 FAMILY (EUROFUNG)"/>
    <property type="match status" value="1"/>
</dbReference>
<sequence>MKKPPFGDTRLLALPSLLTALCWGCGPQAGEPVEGDATRADAAPLEVRAEGGTGHRAFRVMTYNVRGPLDTGVRAWPNRKAAVIERILANNADIVGVQEAQHPSGGPDVPADLIAGLTGTGKPYGVYNPGGGSPKLIFFKTSRFEIASEVGHGNEALVNPYATTAGCYSHAQGKKISWVGLRDLTSGQVYFVANTHFAYAAECFLGRLKEAAQMGAFLATKPAGLPVVAMGDFNSDAQSVSTRDESTIADLEAAGHLFRTARHDGTTGVDEATFNSAWDGTPSSNYARLDYIFHSGGAITSSAPSIDRTESGGNTPSDHFAVLATIRPSLFAAGSTLSPVPSGASAATRLFFADVTGDGCADRISWNPEAGEGETWVAKSKCDGSFAPAVKNAGAVSVVATTRFFFADVTGDGCADKVLWRPTLGDGEVRIYPSRCDGTFGDRVSFFPAASQSESTRLFFADVTGDGCADLLRWNPNERGGAFETFIAKRGTTPSFGAAVLSKEGANTSEFTRVYFADVDGDGKADRLLWNPGQDGGRTRVYRSAGTGAFAFAFAHEAGTSGVDTSRFYFADVDGDGKADKLFWRPTFREGRMQIYPGTGTGFAGSPVMDNTGFSGSENTDFFFANIDGQGGADKVYWNPSAYNGDSKVFRALAQ</sequence>
<keyword evidence="3" id="KW-0255">Endonuclease</keyword>
<dbReference type="InterPro" id="IPR036691">
    <property type="entry name" value="Endo/exonu/phosph_ase_sf"/>
</dbReference>
<dbReference type="SUPFAM" id="SSF69318">
    <property type="entry name" value="Integrin alpha N-terminal domain"/>
    <property type="match status" value="1"/>
</dbReference>